<dbReference type="AlphaFoldDB" id="A0A7G9KZH5"/>
<evidence type="ECO:0000256" key="1">
    <source>
        <dbReference type="ARBA" id="ARBA00004196"/>
    </source>
</evidence>
<evidence type="ECO:0000313" key="6">
    <source>
        <dbReference type="EMBL" id="QNM81774.1"/>
    </source>
</evidence>
<dbReference type="InterPro" id="IPR013740">
    <property type="entry name" value="Redoxin"/>
</dbReference>
<dbReference type="PROSITE" id="PS00194">
    <property type="entry name" value="THIOREDOXIN_1"/>
    <property type="match status" value="1"/>
</dbReference>
<keyword evidence="4" id="KW-0732">Signal</keyword>
<dbReference type="EMBL" id="CP060697">
    <property type="protein sequence ID" value="QNM81774.1"/>
    <property type="molecule type" value="Genomic_DNA"/>
</dbReference>
<dbReference type="PROSITE" id="PS51257">
    <property type="entry name" value="PROKAR_LIPOPROTEIN"/>
    <property type="match status" value="1"/>
</dbReference>
<evidence type="ECO:0000313" key="7">
    <source>
        <dbReference type="Proteomes" id="UP000515861"/>
    </source>
</evidence>
<evidence type="ECO:0000256" key="3">
    <source>
        <dbReference type="ARBA" id="ARBA00023284"/>
    </source>
</evidence>
<dbReference type="PANTHER" id="PTHR42852">
    <property type="entry name" value="THIOL:DISULFIDE INTERCHANGE PROTEIN DSBE"/>
    <property type="match status" value="1"/>
</dbReference>
<organism evidence="6 7">
    <name type="scientific">Sphingomonas sabuli</name>
    <dbReference type="NCBI Taxonomy" id="2764186"/>
    <lineage>
        <taxon>Bacteria</taxon>
        <taxon>Pseudomonadati</taxon>
        <taxon>Pseudomonadota</taxon>
        <taxon>Alphaproteobacteria</taxon>
        <taxon>Sphingomonadales</taxon>
        <taxon>Sphingomonadaceae</taxon>
        <taxon>Sphingomonas</taxon>
    </lineage>
</organism>
<dbReference type="SUPFAM" id="SSF52833">
    <property type="entry name" value="Thioredoxin-like"/>
    <property type="match status" value="1"/>
</dbReference>
<keyword evidence="7" id="KW-1185">Reference proteome</keyword>
<dbReference type="PANTHER" id="PTHR42852:SF18">
    <property type="entry name" value="CHROMOSOME UNDETERMINED SCAFFOLD_47, WHOLE GENOME SHOTGUN SEQUENCE"/>
    <property type="match status" value="1"/>
</dbReference>
<dbReference type="GO" id="GO:0017004">
    <property type="term" value="P:cytochrome complex assembly"/>
    <property type="evidence" value="ECO:0007669"/>
    <property type="project" value="UniProtKB-KW"/>
</dbReference>
<dbReference type="GO" id="GO:0030313">
    <property type="term" value="C:cell envelope"/>
    <property type="evidence" value="ECO:0007669"/>
    <property type="project" value="UniProtKB-SubCell"/>
</dbReference>
<evidence type="ECO:0000259" key="5">
    <source>
        <dbReference type="PROSITE" id="PS51352"/>
    </source>
</evidence>
<accession>A0A7G9KZH5</accession>
<keyword evidence="2" id="KW-0201">Cytochrome c-type biogenesis</keyword>
<keyword evidence="3" id="KW-0676">Redox-active center</keyword>
<evidence type="ECO:0000256" key="2">
    <source>
        <dbReference type="ARBA" id="ARBA00022748"/>
    </source>
</evidence>
<dbReference type="InterPro" id="IPR017937">
    <property type="entry name" value="Thioredoxin_CS"/>
</dbReference>
<dbReference type="RefSeq" id="WP_187478730.1">
    <property type="nucleotide sequence ID" value="NZ_CP060697.1"/>
</dbReference>
<dbReference type="KEGG" id="ssau:H8M03_06790"/>
<dbReference type="InterPro" id="IPR013766">
    <property type="entry name" value="Thioredoxin_domain"/>
</dbReference>
<name>A0A7G9KZH5_9SPHN</name>
<reference evidence="6 7" key="1">
    <citation type="submission" date="2020-08" db="EMBL/GenBank/DDBJ databases">
        <title>Sphingomonas sp. sand1-3 16S ribosomal RNA gene Genome sequencing and assembly.</title>
        <authorList>
            <person name="Kang M."/>
        </authorList>
    </citation>
    <scope>NUCLEOTIDE SEQUENCE [LARGE SCALE GENOMIC DNA]</scope>
    <source>
        <strain evidence="7">sand1-3</strain>
    </source>
</reference>
<sequence>MNRWTILAAAVPLALLGACGENAADEPVEQVAGVPAKGLDRSHAGTPMPDVEILAPDGSTESLADAERVPILLNLWATWCAPCKKELPTLNALARKHDGDGALAVIAVSQDVGPQTSIEAALAELGAADLGAYQDPKMALTSALGVQVMPTTVLYDASGREIWRYVGDLDWAGAEAAKLLAEAGRPAAS</sequence>
<feature type="domain" description="Thioredoxin" evidence="5">
    <location>
        <begin position="42"/>
        <end position="185"/>
    </location>
</feature>
<dbReference type="Pfam" id="PF08534">
    <property type="entry name" value="Redoxin"/>
    <property type="match status" value="1"/>
</dbReference>
<dbReference type="InterPro" id="IPR036249">
    <property type="entry name" value="Thioredoxin-like_sf"/>
</dbReference>
<proteinExistence type="predicted"/>
<dbReference type="InterPro" id="IPR050553">
    <property type="entry name" value="Thioredoxin_ResA/DsbE_sf"/>
</dbReference>
<dbReference type="Gene3D" id="3.40.30.10">
    <property type="entry name" value="Glutaredoxin"/>
    <property type="match status" value="1"/>
</dbReference>
<feature type="signal peptide" evidence="4">
    <location>
        <begin position="1"/>
        <end position="23"/>
    </location>
</feature>
<dbReference type="GO" id="GO:0015036">
    <property type="term" value="F:disulfide oxidoreductase activity"/>
    <property type="evidence" value="ECO:0007669"/>
    <property type="project" value="UniProtKB-ARBA"/>
</dbReference>
<gene>
    <name evidence="6" type="ORF">H8M03_06790</name>
</gene>
<dbReference type="PROSITE" id="PS51352">
    <property type="entry name" value="THIOREDOXIN_2"/>
    <property type="match status" value="1"/>
</dbReference>
<evidence type="ECO:0000256" key="4">
    <source>
        <dbReference type="SAM" id="SignalP"/>
    </source>
</evidence>
<comment type="subcellular location">
    <subcellularLocation>
        <location evidence="1">Cell envelope</location>
    </subcellularLocation>
</comment>
<protein>
    <submittedName>
        <fullName evidence="6">TlpA family protein disulfide reductase</fullName>
    </submittedName>
</protein>
<dbReference type="Proteomes" id="UP000515861">
    <property type="component" value="Chromosome"/>
</dbReference>
<dbReference type="CDD" id="cd02966">
    <property type="entry name" value="TlpA_like_family"/>
    <property type="match status" value="1"/>
</dbReference>
<feature type="chain" id="PRO_5028905970" evidence="4">
    <location>
        <begin position="24"/>
        <end position="189"/>
    </location>
</feature>